<evidence type="ECO:0000313" key="3">
    <source>
        <dbReference type="Proteomes" id="UP000625711"/>
    </source>
</evidence>
<protein>
    <submittedName>
        <fullName evidence="2">Uncharacterized protein</fullName>
    </submittedName>
</protein>
<keyword evidence="1" id="KW-0472">Membrane</keyword>
<sequence>MPFSVFSRYSSNFYSAISFLPCSLNRAIVIVLFAFIEHPTSYNKGRFFESLTTGPRKNRIKITKFYNHGPDWAEWEGAAELPETEDSPVEKPKPHSLPFVFRSFVLDCRRMLRNFVSFQARALINSLSLNLPALCDRRGAVAQTPSCEKDEPELFFDLPYVFECAPWKSFVDCLH</sequence>
<dbReference type="Proteomes" id="UP000625711">
    <property type="component" value="Unassembled WGS sequence"/>
</dbReference>
<reference evidence="2" key="1">
    <citation type="submission" date="2020-08" db="EMBL/GenBank/DDBJ databases">
        <title>Genome sequencing and assembly of the red palm weevil Rhynchophorus ferrugineus.</title>
        <authorList>
            <person name="Dias G.B."/>
            <person name="Bergman C.M."/>
            <person name="Manee M."/>
        </authorList>
    </citation>
    <scope>NUCLEOTIDE SEQUENCE</scope>
    <source>
        <strain evidence="2">AA-2017</strain>
        <tissue evidence="2">Whole larva</tissue>
    </source>
</reference>
<organism evidence="2 3">
    <name type="scientific">Rhynchophorus ferrugineus</name>
    <name type="common">Red palm weevil</name>
    <name type="synonym">Curculio ferrugineus</name>
    <dbReference type="NCBI Taxonomy" id="354439"/>
    <lineage>
        <taxon>Eukaryota</taxon>
        <taxon>Metazoa</taxon>
        <taxon>Ecdysozoa</taxon>
        <taxon>Arthropoda</taxon>
        <taxon>Hexapoda</taxon>
        <taxon>Insecta</taxon>
        <taxon>Pterygota</taxon>
        <taxon>Neoptera</taxon>
        <taxon>Endopterygota</taxon>
        <taxon>Coleoptera</taxon>
        <taxon>Polyphaga</taxon>
        <taxon>Cucujiformia</taxon>
        <taxon>Curculionidae</taxon>
        <taxon>Dryophthorinae</taxon>
        <taxon>Rhynchophorus</taxon>
    </lineage>
</organism>
<name>A0A834MKG9_RHYFE</name>
<keyword evidence="1" id="KW-1133">Transmembrane helix</keyword>
<keyword evidence="1" id="KW-0812">Transmembrane</keyword>
<evidence type="ECO:0000313" key="2">
    <source>
        <dbReference type="EMBL" id="KAF7281684.1"/>
    </source>
</evidence>
<dbReference type="AlphaFoldDB" id="A0A834MKG9"/>
<keyword evidence="3" id="KW-1185">Reference proteome</keyword>
<comment type="caution">
    <text evidence="2">The sequence shown here is derived from an EMBL/GenBank/DDBJ whole genome shotgun (WGS) entry which is preliminary data.</text>
</comment>
<accession>A0A834MKG9</accession>
<proteinExistence type="predicted"/>
<dbReference type="EMBL" id="JAACXV010000229">
    <property type="protein sequence ID" value="KAF7281684.1"/>
    <property type="molecule type" value="Genomic_DNA"/>
</dbReference>
<feature type="transmembrane region" description="Helical" evidence="1">
    <location>
        <begin position="12"/>
        <end position="36"/>
    </location>
</feature>
<gene>
    <name evidence="2" type="ORF">GWI33_004405</name>
</gene>
<evidence type="ECO:0000256" key="1">
    <source>
        <dbReference type="SAM" id="Phobius"/>
    </source>
</evidence>